<evidence type="ECO:0000256" key="13">
    <source>
        <dbReference type="PIRSR" id="PIRSR600823-4"/>
    </source>
</evidence>
<dbReference type="InterPro" id="IPR019794">
    <property type="entry name" value="Peroxidases_AS"/>
</dbReference>
<keyword evidence="15" id="KW-0964">Secreted</keyword>
<dbReference type="OrthoDB" id="2113341at2759"/>
<evidence type="ECO:0000256" key="4">
    <source>
        <dbReference type="ARBA" id="ARBA00022559"/>
    </source>
</evidence>
<dbReference type="PANTHER" id="PTHR31517:SF84">
    <property type="entry name" value="PEROXIDASE"/>
    <property type="match status" value="1"/>
</dbReference>
<dbReference type="GO" id="GO:0046872">
    <property type="term" value="F:metal ion binding"/>
    <property type="evidence" value="ECO:0007669"/>
    <property type="project" value="UniProtKB-UniRule"/>
</dbReference>
<comment type="catalytic activity">
    <reaction evidence="1 15">
        <text>2 a phenolic donor + H2O2 = 2 a phenolic radical donor + 2 H2O</text>
        <dbReference type="Rhea" id="RHEA:56136"/>
        <dbReference type="ChEBI" id="CHEBI:15377"/>
        <dbReference type="ChEBI" id="CHEBI:16240"/>
        <dbReference type="ChEBI" id="CHEBI:139520"/>
        <dbReference type="ChEBI" id="CHEBI:139521"/>
        <dbReference type="EC" id="1.11.1.7"/>
    </reaction>
</comment>
<evidence type="ECO:0000256" key="15">
    <source>
        <dbReference type="RuleBase" id="RU362060"/>
    </source>
</evidence>
<evidence type="ECO:0000256" key="14">
    <source>
        <dbReference type="PIRSR" id="PIRSR600823-5"/>
    </source>
</evidence>
<dbReference type="CDD" id="cd00693">
    <property type="entry name" value="secretory_peroxidase"/>
    <property type="match status" value="1"/>
</dbReference>
<feature type="binding site" evidence="12">
    <location>
        <position position="328"/>
    </location>
    <ligand>
        <name>Ca(2+)</name>
        <dbReference type="ChEBI" id="CHEBI:29108"/>
        <label>2</label>
    </ligand>
</feature>
<comment type="subcellular location">
    <subcellularLocation>
        <location evidence="15">Secreted</location>
    </subcellularLocation>
</comment>
<comment type="function">
    <text evidence="2">Removal of H(2)O(2), oxidation of toxic reductants, biosynthesis and degradation of lignin, suberization, auxin catabolism, response to environmental stresses such as wounding, pathogen attack and oxidative stress. These functions might be dependent on each isozyme/isoform in each plant tissue.</text>
</comment>
<feature type="binding site" description="axial binding residue" evidence="12">
    <location>
        <position position="245"/>
    </location>
    <ligand>
        <name>heme b</name>
        <dbReference type="ChEBI" id="CHEBI:60344"/>
    </ligand>
    <ligandPart>
        <name>Fe</name>
        <dbReference type="ChEBI" id="CHEBI:18248"/>
    </ligandPart>
</feature>
<dbReference type="EMBL" id="VAHF01000002">
    <property type="protein sequence ID" value="TXG71235.1"/>
    <property type="molecule type" value="Genomic_DNA"/>
</dbReference>
<evidence type="ECO:0000313" key="18">
    <source>
        <dbReference type="Proteomes" id="UP000323000"/>
    </source>
</evidence>
<gene>
    <name evidence="17" type="ORF">EZV62_006170</name>
</gene>
<keyword evidence="12 15" id="KW-0106">Calcium</keyword>
<keyword evidence="6 12" id="KW-0479">Metal-binding</keyword>
<feature type="active site" description="Proton acceptor" evidence="10">
    <location>
        <position position="103"/>
    </location>
</feature>
<dbReference type="PROSITE" id="PS50873">
    <property type="entry name" value="PEROXIDASE_4"/>
    <property type="match status" value="1"/>
</dbReference>
<dbReference type="InterPro" id="IPR002016">
    <property type="entry name" value="Haem_peroxidase"/>
</dbReference>
<accession>A0A5C7IPR9</accession>
<dbReference type="PANTHER" id="PTHR31517">
    <property type="match status" value="1"/>
</dbReference>
<evidence type="ECO:0000256" key="5">
    <source>
        <dbReference type="ARBA" id="ARBA00022617"/>
    </source>
</evidence>
<comment type="caution">
    <text evidence="17">The sequence shown here is derived from an EMBL/GenBank/DDBJ whole genome shotgun (WGS) entry which is preliminary data.</text>
</comment>
<dbReference type="InterPro" id="IPR010255">
    <property type="entry name" value="Haem_peroxidase_sf"/>
</dbReference>
<reference evidence="18" key="1">
    <citation type="journal article" date="2019" name="Gigascience">
        <title>De novo genome assembly of the endangered Acer yangbiense, a plant species with extremely small populations endemic to Yunnan Province, China.</title>
        <authorList>
            <person name="Yang J."/>
            <person name="Wariss H.M."/>
            <person name="Tao L."/>
            <person name="Zhang R."/>
            <person name="Yun Q."/>
            <person name="Hollingsworth P."/>
            <person name="Dao Z."/>
            <person name="Luo G."/>
            <person name="Guo H."/>
            <person name="Ma Y."/>
            <person name="Sun W."/>
        </authorList>
    </citation>
    <scope>NUCLEOTIDE SEQUENCE [LARGE SCALE GENOMIC DNA]</scope>
    <source>
        <strain evidence="18">cv. Malutang</strain>
    </source>
</reference>
<dbReference type="GO" id="GO:0042744">
    <property type="term" value="P:hydrogen peroxide catabolic process"/>
    <property type="evidence" value="ECO:0007669"/>
    <property type="project" value="UniProtKB-KW"/>
</dbReference>
<comment type="similarity">
    <text evidence="15">Belongs to the peroxidase family. Classical plant (class III) peroxidase subfamily.</text>
</comment>
<dbReference type="GO" id="GO:0005576">
    <property type="term" value="C:extracellular region"/>
    <property type="evidence" value="ECO:0007669"/>
    <property type="project" value="UniProtKB-SubCell"/>
</dbReference>
<dbReference type="GO" id="GO:0006979">
    <property type="term" value="P:response to oxidative stress"/>
    <property type="evidence" value="ECO:0007669"/>
    <property type="project" value="UniProtKB-UniRule"/>
</dbReference>
<feature type="signal peptide" evidence="15">
    <location>
        <begin position="1"/>
        <end position="22"/>
    </location>
</feature>
<dbReference type="Pfam" id="PF00141">
    <property type="entry name" value="peroxidase"/>
    <property type="match status" value="1"/>
</dbReference>
<evidence type="ECO:0000256" key="2">
    <source>
        <dbReference type="ARBA" id="ARBA00002322"/>
    </source>
</evidence>
<evidence type="ECO:0000256" key="1">
    <source>
        <dbReference type="ARBA" id="ARBA00000189"/>
    </source>
</evidence>
<feature type="domain" description="Plant heme peroxidase family profile" evidence="16">
    <location>
        <begin position="62"/>
        <end position="401"/>
    </location>
</feature>
<dbReference type="InterPro" id="IPR033905">
    <property type="entry name" value="Secretory_peroxidase"/>
</dbReference>
<feature type="disulfide bond" evidence="14">
    <location>
        <begin position="72"/>
        <end position="170"/>
    </location>
</feature>
<keyword evidence="8 12" id="KW-0408">Iron</keyword>
<dbReference type="EC" id="1.11.1.7" evidence="3 15"/>
<dbReference type="SUPFAM" id="SSF48113">
    <property type="entry name" value="Heme-dependent peroxidases"/>
    <property type="match status" value="1"/>
</dbReference>
<evidence type="ECO:0000313" key="17">
    <source>
        <dbReference type="EMBL" id="TXG71235.1"/>
    </source>
</evidence>
<dbReference type="Gene3D" id="1.10.420.10">
    <property type="entry name" value="Peroxidase, domain 2"/>
    <property type="match status" value="1"/>
</dbReference>
<keyword evidence="15" id="KW-0376">Hydrogen peroxide</keyword>
<evidence type="ECO:0000256" key="3">
    <source>
        <dbReference type="ARBA" id="ARBA00012313"/>
    </source>
</evidence>
<dbReference type="Gene3D" id="1.10.520.10">
    <property type="match status" value="1"/>
</dbReference>
<evidence type="ECO:0000256" key="9">
    <source>
        <dbReference type="ARBA" id="ARBA00023157"/>
    </source>
</evidence>
<feature type="disulfide bond" evidence="14">
    <location>
        <begin position="252"/>
        <end position="284"/>
    </location>
</feature>
<feature type="binding site" evidence="12">
    <location>
        <position position="111"/>
    </location>
    <ligand>
        <name>Ca(2+)</name>
        <dbReference type="ChEBI" id="CHEBI:29108"/>
        <label>1</label>
    </ligand>
</feature>
<protein>
    <recommendedName>
        <fullName evidence="3 15">Peroxidase</fullName>
        <ecNumber evidence="3 15">1.11.1.7</ecNumber>
    </recommendedName>
</protein>
<name>A0A5C7IPR9_9ROSI</name>
<evidence type="ECO:0000256" key="12">
    <source>
        <dbReference type="PIRSR" id="PIRSR600823-3"/>
    </source>
</evidence>
<evidence type="ECO:0000256" key="7">
    <source>
        <dbReference type="ARBA" id="ARBA00023002"/>
    </source>
</evidence>
<evidence type="ECO:0000256" key="6">
    <source>
        <dbReference type="ARBA" id="ARBA00022723"/>
    </source>
</evidence>
<keyword evidence="9 14" id="KW-1015">Disulfide bond</keyword>
<organism evidence="17 18">
    <name type="scientific">Acer yangbiense</name>
    <dbReference type="NCBI Taxonomy" id="1000413"/>
    <lineage>
        <taxon>Eukaryota</taxon>
        <taxon>Viridiplantae</taxon>
        <taxon>Streptophyta</taxon>
        <taxon>Embryophyta</taxon>
        <taxon>Tracheophyta</taxon>
        <taxon>Spermatophyta</taxon>
        <taxon>Magnoliopsida</taxon>
        <taxon>eudicotyledons</taxon>
        <taxon>Gunneridae</taxon>
        <taxon>Pentapetalae</taxon>
        <taxon>rosids</taxon>
        <taxon>malvids</taxon>
        <taxon>Sapindales</taxon>
        <taxon>Sapindaceae</taxon>
        <taxon>Hippocastanoideae</taxon>
        <taxon>Acereae</taxon>
        <taxon>Acer</taxon>
    </lineage>
</organism>
<comment type="cofactor">
    <cofactor evidence="12 15">
        <name>Ca(2+)</name>
        <dbReference type="ChEBI" id="CHEBI:29108"/>
    </cofactor>
    <text evidence="12 15">Binds 2 calcium ions per subunit.</text>
</comment>
<proteinExistence type="inferred from homology"/>
<evidence type="ECO:0000256" key="8">
    <source>
        <dbReference type="ARBA" id="ARBA00023004"/>
    </source>
</evidence>
<feature type="binding site" evidence="12">
    <location>
        <position position="132"/>
    </location>
    <ligand>
        <name>Ca(2+)</name>
        <dbReference type="ChEBI" id="CHEBI:29108"/>
        <label>1</label>
    </ligand>
</feature>
<dbReference type="PRINTS" id="PR00461">
    <property type="entry name" value="PLPEROXIDASE"/>
</dbReference>
<feature type="disulfide bond" evidence="14">
    <location>
        <begin position="176"/>
        <end position="397"/>
    </location>
</feature>
<feature type="binding site" evidence="12">
    <location>
        <position position="144"/>
    </location>
    <ligand>
        <name>Ca(2+)</name>
        <dbReference type="ChEBI" id="CHEBI:29108"/>
        <label>1</label>
    </ligand>
</feature>
<dbReference type="PROSITE" id="PS00436">
    <property type="entry name" value="PEROXIDASE_2"/>
    <property type="match status" value="1"/>
</dbReference>
<dbReference type="GO" id="GO:0020037">
    <property type="term" value="F:heme binding"/>
    <property type="evidence" value="ECO:0007669"/>
    <property type="project" value="UniProtKB-UniRule"/>
</dbReference>
<feature type="binding site" evidence="12">
    <location>
        <position position="104"/>
    </location>
    <ligand>
        <name>Ca(2+)</name>
        <dbReference type="ChEBI" id="CHEBI:29108"/>
        <label>1</label>
    </ligand>
</feature>
<comment type="cofactor">
    <cofactor evidence="12 15">
        <name>heme b</name>
        <dbReference type="ChEBI" id="CHEBI:60344"/>
    </cofactor>
    <text evidence="12 15">Binds 1 heme b (iron(II)-protoporphyrin IX) group per subunit.</text>
</comment>
<dbReference type="InterPro" id="IPR000823">
    <property type="entry name" value="Peroxidase_pln"/>
</dbReference>
<keyword evidence="7 15" id="KW-0560">Oxidoreductase</keyword>
<feature type="chain" id="PRO_5023124946" description="Peroxidase" evidence="15">
    <location>
        <begin position="23"/>
        <end position="404"/>
    </location>
</feature>
<evidence type="ECO:0000259" key="16">
    <source>
        <dbReference type="PROSITE" id="PS50873"/>
    </source>
</evidence>
<dbReference type="Proteomes" id="UP000323000">
    <property type="component" value="Chromosome 2"/>
</dbReference>
<sequence>MLKSLFNKWVFLVLMICVLVSLRRTPEKSIESETELTQPIFCVFLQRDLAQEDEASSGSILYLEYAYYRETCPEAEKIVNSRMAGIYEEDQDVSAGLLRLFFHDCFIRCVDFFCSSLTEVRGISFLEFKGFSLLGNGNKSYLIERQAIPHTTLKGFDKIGLIKEELEMACPGVVSCADTLALATRDGILLAGGPYYPVFTGRRDSIRSYYQEAMAGVPGPDDNLNRILQLFSVRGFNERETVRAHNIGKISCQFIRSRLYKFKGTGQPDSTMTDDFLNEMRLNCQESNNISVDVAPAPMRSRKVTELTAGMSYYQGLTSSISAGAGFDTHYFHSLLKGRGLLYSDQQLMTDVKTADIVRAYASDDGRTFRVDFARAMVKLSILGVLYGSQGQVRTNCTLPVNNS</sequence>
<feature type="site" description="Transition state stabilizer" evidence="13">
    <location>
        <position position="99"/>
    </location>
</feature>
<dbReference type="GO" id="GO:0140825">
    <property type="term" value="F:lactoperoxidase activity"/>
    <property type="evidence" value="ECO:0007669"/>
    <property type="project" value="UniProtKB-EC"/>
</dbReference>
<evidence type="ECO:0000256" key="11">
    <source>
        <dbReference type="PIRSR" id="PIRSR600823-2"/>
    </source>
</evidence>
<evidence type="ECO:0000256" key="10">
    <source>
        <dbReference type="PIRSR" id="PIRSR600823-1"/>
    </source>
</evidence>
<keyword evidence="5 15" id="KW-0349">Heme</keyword>
<keyword evidence="4 15" id="KW-0575">Peroxidase</keyword>
<dbReference type="AlphaFoldDB" id="A0A5C7IPR9"/>
<keyword evidence="15" id="KW-0732">Signal</keyword>
<feature type="binding site" evidence="11">
    <location>
        <position position="218"/>
    </location>
    <ligand>
        <name>substrate</name>
    </ligand>
</feature>
<keyword evidence="18" id="KW-1185">Reference proteome</keyword>